<dbReference type="AlphaFoldDB" id="A0A5J6V7A7"/>
<accession>A0A5J6V7A7</accession>
<dbReference type="Proteomes" id="UP000326546">
    <property type="component" value="Chromosome"/>
</dbReference>
<dbReference type="EMBL" id="CP044427">
    <property type="protein sequence ID" value="QFG69719.1"/>
    <property type="molecule type" value="Genomic_DNA"/>
</dbReference>
<keyword evidence="2" id="KW-1185">Reference proteome</keyword>
<evidence type="ECO:0000313" key="2">
    <source>
        <dbReference type="Proteomes" id="UP000326546"/>
    </source>
</evidence>
<reference evidence="1 2" key="1">
    <citation type="submission" date="2019-09" db="EMBL/GenBank/DDBJ databases">
        <title>Serinicoccus pratensis sp. nov., isolated from meadow soil.</title>
        <authorList>
            <person name="Zhang W."/>
        </authorList>
    </citation>
    <scope>NUCLEOTIDE SEQUENCE [LARGE SCALE GENOMIC DNA]</scope>
    <source>
        <strain evidence="1 2">W204</strain>
    </source>
</reference>
<gene>
    <name evidence="1" type="ORF">FY030_14320</name>
</gene>
<evidence type="ECO:0000313" key="1">
    <source>
        <dbReference type="EMBL" id="QFG69719.1"/>
    </source>
</evidence>
<sequence>MSQSASVDRVTWAGVAVTGVGEGHVDSELHRVRRRGRLDLDHAHRRLRVNRAVGIRDEHAVAPLDLVVALGVHGDVIKTSS</sequence>
<organism evidence="1 2">
    <name type="scientific">Ornithinimicrobium pratense</name>
    <dbReference type="NCBI Taxonomy" id="2593973"/>
    <lineage>
        <taxon>Bacteria</taxon>
        <taxon>Bacillati</taxon>
        <taxon>Actinomycetota</taxon>
        <taxon>Actinomycetes</taxon>
        <taxon>Micrococcales</taxon>
        <taxon>Ornithinimicrobiaceae</taxon>
        <taxon>Ornithinimicrobium</taxon>
    </lineage>
</organism>
<proteinExistence type="predicted"/>
<protein>
    <submittedName>
        <fullName evidence="1">Uncharacterized protein</fullName>
    </submittedName>
</protein>
<name>A0A5J6V7A7_9MICO</name>
<dbReference type="RefSeq" id="WP_158062213.1">
    <property type="nucleotide sequence ID" value="NZ_CP044427.1"/>
</dbReference>
<dbReference type="KEGG" id="serw:FY030_14320"/>